<evidence type="ECO:0000313" key="3">
    <source>
        <dbReference type="Proteomes" id="UP001283361"/>
    </source>
</evidence>
<protein>
    <submittedName>
        <fullName evidence="2">Uncharacterized protein</fullName>
    </submittedName>
</protein>
<evidence type="ECO:0000313" key="2">
    <source>
        <dbReference type="EMBL" id="KAK3758503.1"/>
    </source>
</evidence>
<dbReference type="Proteomes" id="UP001283361">
    <property type="component" value="Unassembled WGS sequence"/>
</dbReference>
<feature type="region of interest" description="Disordered" evidence="1">
    <location>
        <begin position="76"/>
        <end position="154"/>
    </location>
</feature>
<reference evidence="2" key="1">
    <citation type="journal article" date="2023" name="G3 (Bethesda)">
        <title>A reference genome for the long-term kleptoplast-retaining sea slug Elysia crispata morphotype clarki.</title>
        <authorList>
            <person name="Eastman K.E."/>
            <person name="Pendleton A.L."/>
            <person name="Shaikh M.A."/>
            <person name="Suttiyut T."/>
            <person name="Ogas R."/>
            <person name="Tomko P."/>
            <person name="Gavelis G."/>
            <person name="Widhalm J.R."/>
            <person name="Wisecaver J.H."/>
        </authorList>
    </citation>
    <scope>NUCLEOTIDE SEQUENCE</scope>
    <source>
        <strain evidence="2">ECLA1</strain>
    </source>
</reference>
<accession>A0AAE1D6S4</accession>
<keyword evidence="3" id="KW-1185">Reference proteome</keyword>
<gene>
    <name evidence="2" type="ORF">RRG08_058773</name>
</gene>
<proteinExistence type="predicted"/>
<organism evidence="2 3">
    <name type="scientific">Elysia crispata</name>
    <name type="common">lettuce slug</name>
    <dbReference type="NCBI Taxonomy" id="231223"/>
    <lineage>
        <taxon>Eukaryota</taxon>
        <taxon>Metazoa</taxon>
        <taxon>Spiralia</taxon>
        <taxon>Lophotrochozoa</taxon>
        <taxon>Mollusca</taxon>
        <taxon>Gastropoda</taxon>
        <taxon>Heterobranchia</taxon>
        <taxon>Euthyneura</taxon>
        <taxon>Panpulmonata</taxon>
        <taxon>Sacoglossa</taxon>
        <taxon>Placobranchoidea</taxon>
        <taxon>Plakobranchidae</taxon>
        <taxon>Elysia</taxon>
    </lineage>
</organism>
<comment type="caution">
    <text evidence="2">The sequence shown here is derived from an EMBL/GenBank/DDBJ whole genome shotgun (WGS) entry which is preliminary data.</text>
</comment>
<evidence type="ECO:0000256" key="1">
    <source>
        <dbReference type="SAM" id="MobiDB-lite"/>
    </source>
</evidence>
<name>A0AAE1D6S4_9GAST</name>
<sequence length="154" mass="17430">MILAEYLVKSLQPQLEMSSDRQRKEKNCPAASTMLTLEPNYLTRERKPEHFTALSRPQDFTLQMSSEELRMWRCSLGKGSSGDGGSRSARELSVSPQVGSEERAGGHHHTWCIQHPHEMLQAEHSAGSDVCAREKKSSRDRNSRGQKTDDVHRL</sequence>
<dbReference type="EMBL" id="JAWDGP010005269">
    <property type="protein sequence ID" value="KAK3758503.1"/>
    <property type="molecule type" value="Genomic_DNA"/>
</dbReference>
<dbReference type="AlphaFoldDB" id="A0AAE1D6S4"/>
<feature type="compositionally biased region" description="Basic and acidic residues" evidence="1">
    <location>
        <begin position="131"/>
        <end position="154"/>
    </location>
</feature>